<proteinExistence type="predicted"/>
<dbReference type="PANTHER" id="PTHR31973">
    <property type="entry name" value="POLYPROTEIN, PUTATIVE-RELATED"/>
    <property type="match status" value="1"/>
</dbReference>
<dbReference type="KEGG" id="nta:107787537"/>
<dbReference type="OrthoDB" id="1300239at2759"/>
<sequence>MIKEQPNNRIFKFQEFIRNKLGLYVGRTVCRRAKNIVLNEIMGDHKLEYGRILDYRDELLRSNTGSICVVKLSEETFEGGKKMFVGFYICFDVMKKSYLASCMPCIGLDGCFLKGVYRGQLLVAVCKDENNQMLPLPWVVVEIENMHTWRWFVNLLKSYLQFGDGTSLTIITDMQKGLENAIADLLPNSKHRMCARHILANWSKKWRGIERRNCFWRCARSTYEWELKKNLDDMKKLGTKIVDELLYYNIERWSKVYFNTFCKSDSIDNNMAECFNAWILAARQKTIVTMLEEIRVKMMNKIGHLRQFGNTWITDFSPMAMKVLEENTERSMKCNIFWTGEHGCKVKQ</sequence>
<dbReference type="RefSeq" id="XP_016464609.1">
    <property type="nucleotide sequence ID" value="XM_016609123.1"/>
</dbReference>
<feature type="domain" description="MULE transposase" evidence="1">
    <location>
        <begin position="106"/>
        <end position="201"/>
    </location>
</feature>
<accession>A0A1S3ZJK4</accession>
<dbReference type="AlphaFoldDB" id="A0A1S3ZJK4"/>
<name>A0A1S3ZJK4_TOBAC</name>
<organism evidence="2">
    <name type="scientific">Nicotiana tabacum</name>
    <name type="common">Common tobacco</name>
    <dbReference type="NCBI Taxonomy" id="4097"/>
    <lineage>
        <taxon>Eukaryota</taxon>
        <taxon>Viridiplantae</taxon>
        <taxon>Streptophyta</taxon>
        <taxon>Embryophyta</taxon>
        <taxon>Tracheophyta</taxon>
        <taxon>Spermatophyta</taxon>
        <taxon>Magnoliopsida</taxon>
        <taxon>eudicotyledons</taxon>
        <taxon>Gunneridae</taxon>
        <taxon>Pentapetalae</taxon>
        <taxon>asterids</taxon>
        <taxon>lamiids</taxon>
        <taxon>Solanales</taxon>
        <taxon>Solanaceae</taxon>
        <taxon>Nicotianoideae</taxon>
        <taxon>Nicotianeae</taxon>
        <taxon>Nicotiana</taxon>
    </lineage>
</organism>
<evidence type="ECO:0000259" key="1">
    <source>
        <dbReference type="Pfam" id="PF10551"/>
    </source>
</evidence>
<dbReference type="InterPro" id="IPR018289">
    <property type="entry name" value="MULE_transposase_dom"/>
</dbReference>
<dbReference type="Pfam" id="PF10551">
    <property type="entry name" value="MULE"/>
    <property type="match status" value="1"/>
</dbReference>
<dbReference type="PANTHER" id="PTHR31973:SF197">
    <property type="entry name" value="SWIM-TYPE DOMAIN-CONTAINING PROTEIN"/>
    <property type="match status" value="1"/>
</dbReference>
<protein>
    <recommendedName>
        <fullName evidence="1">MULE transposase domain-containing protein</fullName>
    </recommendedName>
</protein>
<gene>
    <name evidence="2" type="primary">LOC107787537</name>
</gene>
<evidence type="ECO:0000313" key="2">
    <source>
        <dbReference type="RefSeq" id="XP_016464609.1"/>
    </source>
</evidence>
<dbReference type="STRING" id="4097.A0A1S3ZJK4"/>
<dbReference type="PaxDb" id="4097-A0A1S3ZJK4"/>
<reference evidence="2" key="1">
    <citation type="submission" date="2025-08" db="UniProtKB">
        <authorList>
            <consortium name="RefSeq"/>
        </authorList>
    </citation>
    <scope>IDENTIFICATION</scope>
</reference>